<evidence type="ECO:0000256" key="1">
    <source>
        <dbReference type="ARBA" id="ARBA00004127"/>
    </source>
</evidence>
<organism evidence="9 10">
    <name type="scientific">Decorospora gaudefroyi</name>
    <dbReference type="NCBI Taxonomy" id="184978"/>
    <lineage>
        <taxon>Eukaryota</taxon>
        <taxon>Fungi</taxon>
        <taxon>Dikarya</taxon>
        <taxon>Ascomycota</taxon>
        <taxon>Pezizomycotina</taxon>
        <taxon>Dothideomycetes</taxon>
        <taxon>Pleosporomycetidae</taxon>
        <taxon>Pleosporales</taxon>
        <taxon>Pleosporineae</taxon>
        <taxon>Pleosporaceae</taxon>
        <taxon>Decorospora</taxon>
    </lineage>
</organism>
<gene>
    <name evidence="9" type="ORF">BDW02DRAFT_254862</name>
</gene>
<comment type="subcellular location">
    <subcellularLocation>
        <location evidence="1">Endomembrane system</location>
        <topology evidence="1">Multi-pass membrane protein</topology>
    </subcellularLocation>
</comment>
<feature type="transmembrane region" description="Helical" evidence="8">
    <location>
        <begin position="430"/>
        <end position="447"/>
    </location>
</feature>
<dbReference type="PANTHER" id="PTHR43337:SF1">
    <property type="entry name" value="XANTHINE_URACIL PERMEASE C887.17-RELATED"/>
    <property type="match status" value="1"/>
</dbReference>
<evidence type="ECO:0008006" key="11">
    <source>
        <dbReference type="Google" id="ProtNLM"/>
    </source>
</evidence>
<comment type="similarity">
    <text evidence="2">Belongs to the nucleobase:cation symporter-2 (NCS2) (TC 2.A.40) family. Azg-like subfamily.</text>
</comment>
<evidence type="ECO:0000256" key="7">
    <source>
        <dbReference type="SAM" id="MobiDB-lite"/>
    </source>
</evidence>
<evidence type="ECO:0000313" key="9">
    <source>
        <dbReference type="EMBL" id="KAF1836170.1"/>
    </source>
</evidence>
<dbReference type="GO" id="GO:0005886">
    <property type="term" value="C:plasma membrane"/>
    <property type="evidence" value="ECO:0007669"/>
    <property type="project" value="TreeGrafter"/>
</dbReference>
<evidence type="ECO:0000256" key="8">
    <source>
        <dbReference type="SAM" id="Phobius"/>
    </source>
</evidence>
<feature type="transmembrane region" description="Helical" evidence="8">
    <location>
        <begin position="181"/>
        <end position="207"/>
    </location>
</feature>
<feature type="region of interest" description="Disordered" evidence="7">
    <location>
        <begin position="542"/>
        <end position="579"/>
    </location>
</feature>
<feature type="transmembrane region" description="Helical" evidence="8">
    <location>
        <begin position="405"/>
        <end position="424"/>
    </location>
</feature>
<dbReference type="GO" id="GO:0005345">
    <property type="term" value="F:purine nucleobase transmembrane transporter activity"/>
    <property type="evidence" value="ECO:0007669"/>
    <property type="project" value="TreeGrafter"/>
</dbReference>
<dbReference type="InterPro" id="IPR045018">
    <property type="entry name" value="Azg-like"/>
</dbReference>
<evidence type="ECO:0000256" key="5">
    <source>
        <dbReference type="ARBA" id="ARBA00022989"/>
    </source>
</evidence>
<keyword evidence="10" id="KW-1185">Reference proteome</keyword>
<keyword evidence="6 8" id="KW-0472">Membrane</keyword>
<evidence type="ECO:0000256" key="4">
    <source>
        <dbReference type="ARBA" id="ARBA00022692"/>
    </source>
</evidence>
<keyword evidence="3" id="KW-0813">Transport</keyword>
<dbReference type="Pfam" id="PF00860">
    <property type="entry name" value="Xan_ur_permease"/>
    <property type="match status" value="1"/>
</dbReference>
<dbReference type="AlphaFoldDB" id="A0A6A5KJ85"/>
<evidence type="ECO:0000313" key="10">
    <source>
        <dbReference type="Proteomes" id="UP000800040"/>
    </source>
</evidence>
<feature type="transmembrane region" description="Helical" evidence="8">
    <location>
        <begin position="459"/>
        <end position="488"/>
    </location>
</feature>
<dbReference type="EMBL" id="ML975277">
    <property type="protein sequence ID" value="KAF1836170.1"/>
    <property type="molecule type" value="Genomic_DNA"/>
</dbReference>
<sequence>MASLIHKANAAIARSMVGKYFRLDGSGHLKERKGSFFFTELRAGLATFFAMAYIISVNASIVSDSGGTCVCPGLESDPVCNNDPQYDLCVLEVKRDLVTATAAISALTSFCMGLFANLPIAVAPGMGLNAYFAYTVVGFHGSGMVPYGVALTAVFVEGFVFVFLTLIGLRQWLARAIPASIKLATGVGIGLYLTIIGLAYSAGIGLVTGAKDTPLELAGCIPSLQDENGVCPGGVKMRNPTMWIGIFCGGILTVMLMLYRVKGAIIIGILLVSIISWPRDTSVSYFPRTESGNSAFDFFKQVVTFHPISKILAVQEWNVSEYGGQFGLAFITFLYVDILDTTGTLYSMARFCGVIDERTQDFENSSIAYSVDALGISIGSLMGVPPVTAFIESGAGISEGGKTGLTAMFTGLCFFISIFFAPIFASIPPWATGCTLVIVGSLMATSAKDINWRYMGDSIPAFLTIAVMPFTYSIAYGLLAGLCSYILINMLVFIMEKVSVGKIVPPNKDEKEHWTWRIPGGIRPPWMQRLASGKRDFWRADHETDGVVEPQSPDSSVHNDSHEKPGFVTEADKQFSKQL</sequence>
<feature type="transmembrane region" description="Helical" evidence="8">
    <location>
        <begin position="147"/>
        <end position="169"/>
    </location>
</feature>
<dbReference type="GO" id="GO:0015854">
    <property type="term" value="P:guanine transport"/>
    <property type="evidence" value="ECO:0007669"/>
    <property type="project" value="TreeGrafter"/>
</dbReference>
<dbReference type="GO" id="GO:0012505">
    <property type="term" value="C:endomembrane system"/>
    <property type="evidence" value="ECO:0007669"/>
    <property type="project" value="UniProtKB-SubCell"/>
</dbReference>
<evidence type="ECO:0000256" key="3">
    <source>
        <dbReference type="ARBA" id="ARBA00022448"/>
    </source>
</evidence>
<dbReference type="InterPro" id="IPR006043">
    <property type="entry name" value="NCS2"/>
</dbReference>
<feature type="compositionally biased region" description="Basic and acidic residues" evidence="7">
    <location>
        <begin position="557"/>
        <end position="579"/>
    </location>
</feature>
<dbReference type="GO" id="GO:0015853">
    <property type="term" value="P:adenine transport"/>
    <property type="evidence" value="ECO:0007669"/>
    <property type="project" value="TreeGrafter"/>
</dbReference>
<feature type="transmembrane region" description="Helical" evidence="8">
    <location>
        <begin position="97"/>
        <end position="115"/>
    </location>
</feature>
<keyword evidence="5 8" id="KW-1133">Transmembrane helix</keyword>
<dbReference type="Proteomes" id="UP000800040">
    <property type="component" value="Unassembled WGS sequence"/>
</dbReference>
<reference evidence="9" key="1">
    <citation type="submission" date="2020-01" db="EMBL/GenBank/DDBJ databases">
        <authorList>
            <consortium name="DOE Joint Genome Institute"/>
            <person name="Haridas S."/>
            <person name="Albert R."/>
            <person name="Binder M."/>
            <person name="Bloem J."/>
            <person name="Labutti K."/>
            <person name="Salamov A."/>
            <person name="Andreopoulos B."/>
            <person name="Baker S.E."/>
            <person name="Barry K."/>
            <person name="Bills G."/>
            <person name="Bluhm B.H."/>
            <person name="Cannon C."/>
            <person name="Castanera R."/>
            <person name="Culley D.E."/>
            <person name="Daum C."/>
            <person name="Ezra D."/>
            <person name="Gonzalez J.B."/>
            <person name="Henrissat B."/>
            <person name="Kuo A."/>
            <person name="Liang C."/>
            <person name="Lipzen A."/>
            <person name="Lutzoni F."/>
            <person name="Magnuson J."/>
            <person name="Mondo S."/>
            <person name="Nolan M."/>
            <person name="Ohm R."/>
            <person name="Pangilinan J."/>
            <person name="Park H.-J."/>
            <person name="Ramirez L."/>
            <person name="Alfaro M."/>
            <person name="Sun H."/>
            <person name="Tritt A."/>
            <person name="Yoshinaga Y."/>
            <person name="Zwiers L.-H."/>
            <person name="Turgeon B.G."/>
            <person name="Goodwin S.B."/>
            <person name="Spatafora J.W."/>
            <person name="Crous P.W."/>
            <person name="Grigoriev I.V."/>
        </authorList>
    </citation>
    <scope>NUCLEOTIDE SEQUENCE</scope>
    <source>
        <strain evidence="9">P77</strain>
    </source>
</reference>
<dbReference type="PANTHER" id="PTHR43337">
    <property type="entry name" value="XANTHINE/URACIL PERMEASE C887.17-RELATED"/>
    <property type="match status" value="1"/>
</dbReference>
<dbReference type="OrthoDB" id="431212at2759"/>
<keyword evidence="4 8" id="KW-0812">Transmembrane</keyword>
<evidence type="ECO:0000256" key="6">
    <source>
        <dbReference type="ARBA" id="ARBA00023136"/>
    </source>
</evidence>
<evidence type="ECO:0000256" key="2">
    <source>
        <dbReference type="ARBA" id="ARBA00005697"/>
    </source>
</evidence>
<protein>
    <recommendedName>
        <fullName evidence="11">Purine transporter</fullName>
    </recommendedName>
</protein>
<feature type="transmembrane region" description="Helical" evidence="8">
    <location>
        <begin position="242"/>
        <end position="261"/>
    </location>
</feature>
<proteinExistence type="inferred from homology"/>
<name>A0A6A5KJ85_9PLEO</name>
<accession>A0A6A5KJ85</accession>